<evidence type="ECO:0000313" key="3">
    <source>
        <dbReference type="Proteomes" id="UP001497482"/>
    </source>
</evidence>
<sequence length="89" mass="10308">MEYAAQVPQPREQWHPHNSMVLWEQQRPQEPAGPWWRGWSTGNSRDPSQKSRGAACGKLELEVEGEQTPPQEEPWCWSPQGRGEVEEQD</sequence>
<protein>
    <submittedName>
        <fullName evidence="2">Uncharacterized protein</fullName>
    </submittedName>
</protein>
<dbReference type="EMBL" id="OZ035830">
    <property type="protein sequence ID" value="CAL1613167.1"/>
    <property type="molecule type" value="Genomic_DNA"/>
</dbReference>
<keyword evidence="3" id="KW-1185">Reference proteome</keyword>
<evidence type="ECO:0000256" key="1">
    <source>
        <dbReference type="SAM" id="MobiDB-lite"/>
    </source>
</evidence>
<gene>
    <name evidence="2" type="ORF">KC01_LOCUS39425</name>
</gene>
<dbReference type="AlphaFoldDB" id="A0AAV2MIA8"/>
<proteinExistence type="predicted"/>
<feature type="region of interest" description="Disordered" evidence="1">
    <location>
        <begin position="25"/>
        <end position="89"/>
    </location>
</feature>
<dbReference type="Proteomes" id="UP001497482">
    <property type="component" value="Chromosome 8"/>
</dbReference>
<reference evidence="2 3" key="1">
    <citation type="submission" date="2024-04" db="EMBL/GenBank/DDBJ databases">
        <authorList>
            <person name="Waldvogel A.-M."/>
            <person name="Schoenle A."/>
        </authorList>
    </citation>
    <scope>NUCLEOTIDE SEQUENCE [LARGE SCALE GENOMIC DNA]</scope>
</reference>
<accession>A0AAV2MIA8</accession>
<organism evidence="2 3">
    <name type="scientific">Knipowitschia caucasica</name>
    <name type="common">Caucasian dwarf goby</name>
    <name type="synonym">Pomatoschistus caucasicus</name>
    <dbReference type="NCBI Taxonomy" id="637954"/>
    <lineage>
        <taxon>Eukaryota</taxon>
        <taxon>Metazoa</taxon>
        <taxon>Chordata</taxon>
        <taxon>Craniata</taxon>
        <taxon>Vertebrata</taxon>
        <taxon>Euteleostomi</taxon>
        <taxon>Actinopterygii</taxon>
        <taxon>Neopterygii</taxon>
        <taxon>Teleostei</taxon>
        <taxon>Neoteleostei</taxon>
        <taxon>Acanthomorphata</taxon>
        <taxon>Gobiaria</taxon>
        <taxon>Gobiiformes</taxon>
        <taxon>Gobioidei</taxon>
        <taxon>Gobiidae</taxon>
        <taxon>Gobiinae</taxon>
        <taxon>Knipowitschia</taxon>
    </lineage>
</organism>
<evidence type="ECO:0000313" key="2">
    <source>
        <dbReference type="EMBL" id="CAL1613167.1"/>
    </source>
</evidence>
<name>A0AAV2MIA8_KNICA</name>